<keyword evidence="2" id="KW-1185">Reference proteome</keyword>
<dbReference type="EMBL" id="LS483250">
    <property type="protein sequence ID" value="SQD77578.1"/>
    <property type="molecule type" value="Genomic_DNA"/>
</dbReference>
<accession>A0A330LP17</accession>
<gene>
    <name evidence="1" type="ORF">MORIYA_1100</name>
</gene>
<evidence type="ECO:0000313" key="1">
    <source>
        <dbReference type="EMBL" id="SQD77578.1"/>
    </source>
</evidence>
<name>A0A330LP17_9GAMM</name>
<evidence type="ECO:0000313" key="2">
    <source>
        <dbReference type="Proteomes" id="UP000250163"/>
    </source>
</evidence>
<protein>
    <submittedName>
        <fullName evidence="1">Uncharacterized protein</fullName>
    </submittedName>
</protein>
<sequence>MILGLVLRGRISDLLPFLRKIKAGPVEAEFGVEARKILEDSK</sequence>
<proteinExistence type="predicted"/>
<dbReference type="KEGG" id="mya:MORIYA_1100"/>
<reference evidence="2" key="1">
    <citation type="submission" date="2018-05" db="EMBL/GenBank/DDBJ databases">
        <authorList>
            <person name="Cea G.-C."/>
            <person name="William W."/>
        </authorList>
    </citation>
    <scope>NUCLEOTIDE SEQUENCE [LARGE SCALE GENOMIC DNA]</scope>
    <source>
        <strain evidence="2">DB21MT 5</strain>
    </source>
</reference>
<dbReference type="AlphaFoldDB" id="A0A330LP17"/>
<organism evidence="1 2">
    <name type="scientific">Moritella yayanosii</name>
    <dbReference type="NCBI Taxonomy" id="69539"/>
    <lineage>
        <taxon>Bacteria</taxon>
        <taxon>Pseudomonadati</taxon>
        <taxon>Pseudomonadota</taxon>
        <taxon>Gammaproteobacteria</taxon>
        <taxon>Alteromonadales</taxon>
        <taxon>Moritellaceae</taxon>
        <taxon>Moritella</taxon>
    </lineage>
</organism>
<dbReference type="Proteomes" id="UP000250163">
    <property type="component" value="Chromosome MORIYA"/>
</dbReference>